<dbReference type="AlphaFoldDB" id="A0A1X1R5K3"/>
<reference evidence="1 2" key="1">
    <citation type="submission" date="2016-01" db="EMBL/GenBank/DDBJ databases">
        <title>The new phylogeny of the genus Mycobacterium.</title>
        <authorList>
            <person name="Tarcisio F."/>
            <person name="Conor M."/>
            <person name="Antonella G."/>
            <person name="Elisabetta G."/>
            <person name="Giulia F.S."/>
            <person name="Sara T."/>
            <person name="Anna F."/>
            <person name="Clotilde B."/>
            <person name="Roberto B."/>
            <person name="Veronica D.S."/>
            <person name="Fabio R."/>
            <person name="Monica P."/>
            <person name="Olivier J."/>
            <person name="Enrico T."/>
            <person name="Nicola S."/>
        </authorList>
    </citation>
    <scope>NUCLEOTIDE SEQUENCE [LARGE SCALE GENOMIC DNA]</scope>
    <source>
        <strain evidence="1 2">DSM 44179</strain>
    </source>
</reference>
<protein>
    <submittedName>
        <fullName evidence="1">Polyketide cyclase</fullName>
    </submittedName>
</protein>
<evidence type="ECO:0000313" key="2">
    <source>
        <dbReference type="Proteomes" id="UP000193484"/>
    </source>
</evidence>
<dbReference type="Gene3D" id="3.30.530.20">
    <property type="match status" value="1"/>
</dbReference>
<dbReference type="InterPro" id="IPR019587">
    <property type="entry name" value="Polyketide_cyclase/dehydratase"/>
</dbReference>
<dbReference type="Proteomes" id="UP000193484">
    <property type="component" value="Unassembled WGS sequence"/>
</dbReference>
<dbReference type="InterPro" id="IPR023393">
    <property type="entry name" value="START-like_dom_sf"/>
</dbReference>
<name>A0A1X1R5K3_MYCFA</name>
<dbReference type="EMBL" id="LQOJ01000050">
    <property type="protein sequence ID" value="ORV00039.1"/>
    <property type="molecule type" value="Genomic_DNA"/>
</dbReference>
<dbReference type="Pfam" id="PF10604">
    <property type="entry name" value="Polyketide_cyc2"/>
    <property type="match status" value="1"/>
</dbReference>
<proteinExistence type="predicted"/>
<sequence>MAPQAAPNATASVDIAADPQAVYALITDLSTLAALAEETTEMVWKKGDSAVPGAVFTGRNRNGSKTWSTNCTVTRAAAGREFGFDVRAMGIPIAHWSYQLEPTETGTRLTESTWDRRPGWFSPLAGLLTGVSDRDAANRQHIEATLARLKRRAENP</sequence>
<dbReference type="CDD" id="cd07812">
    <property type="entry name" value="SRPBCC"/>
    <property type="match status" value="1"/>
</dbReference>
<gene>
    <name evidence="1" type="ORF">AWC04_15925</name>
</gene>
<dbReference type="SUPFAM" id="SSF55961">
    <property type="entry name" value="Bet v1-like"/>
    <property type="match status" value="1"/>
</dbReference>
<dbReference type="OrthoDB" id="4618973at2"/>
<keyword evidence="2" id="KW-1185">Reference proteome</keyword>
<accession>A0A1X1R5K3</accession>
<evidence type="ECO:0000313" key="1">
    <source>
        <dbReference type="EMBL" id="ORV00039.1"/>
    </source>
</evidence>
<dbReference type="RefSeq" id="WP_085098703.1">
    <property type="nucleotide sequence ID" value="NZ_AP022603.1"/>
</dbReference>
<organism evidence="1 2">
    <name type="scientific">Mycolicibacterium fallax</name>
    <name type="common">Mycobacterium fallax</name>
    <dbReference type="NCBI Taxonomy" id="1793"/>
    <lineage>
        <taxon>Bacteria</taxon>
        <taxon>Bacillati</taxon>
        <taxon>Actinomycetota</taxon>
        <taxon>Actinomycetes</taxon>
        <taxon>Mycobacteriales</taxon>
        <taxon>Mycobacteriaceae</taxon>
        <taxon>Mycolicibacterium</taxon>
    </lineage>
</organism>
<dbReference type="STRING" id="1793.AWC04_15925"/>
<comment type="caution">
    <text evidence="1">The sequence shown here is derived from an EMBL/GenBank/DDBJ whole genome shotgun (WGS) entry which is preliminary data.</text>
</comment>